<accession>A0AAV4SRW1</accession>
<proteinExistence type="predicted"/>
<dbReference type="GO" id="GO:0033549">
    <property type="term" value="F:MAP kinase phosphatase activity"/>
    <property type="evidence" value="ECO:0007669"/>
    <property type="project" value="TreeGrafter"/>
</dbReference>
<dbReference type="Proteomes" id="UP001054945">
    <property type="component" value="Unassembled WGS sequence"/>
</dbReference>
<dbReference type="SUPFAM" id="SSF52799">
    <property type="entry name" value="(Phosphotyrosine protein) phosphatases II"/>
    <property type="match status" value="1"/>
</dbReference>
<dbReference type="Gene3D" id="3.90.190.10">
    <property type="entry name" value="Protein tyrosine phosphatase superfamily"/>
    <property type="match status" value="1"/>
</dbReference>
<organism evidence="1 2">
    <name type="scientific">Caerostris extrusa</name>
    <name type="common">Bark spider</name>
    <name type="synonym">Caerostris bankana</name>
    <dbReference type="NCBI Taxonomy" id="172846"/>
    <lineage>
        <taxon>Eukaryota</taxon>
        <taxon>Metazoa</taxon>
        <taxon>Ecdysozoa</taxon>
        <taxon>Arthropoda</taxon>
        <taxon>Chelicerata</taxon>
        <taxon>Arachnida</taxon>
        <taxon>Araneae</taxon>
        <taxon>Araneomorphae</taxon>
        <taxon>Entelegynae</taxon>
        <taxon>Araneoidea</taxon>
        <taxon>Araneidae</taxon>
        <taxon>Caerostris</taxon>
    </lineage>
</organism>
<dbReference type="InterPro" id="IPR020405">
    <property type="entry name" value="Atypical_DUSP_subfamA"/>
</dbReference>
<evidence type="ECO:0000313" key="2">
    <source>
        <dbReference type="Proteomes" id="UP001054945"/>
    </source>
</evidence>
<dbReference type="AlphaFoldDB" id="A0AAV4SRW1"/>
<dbReference type="GO" id="GO:0008138">
    <property type="term" value="F:protein tyrosine/serine/threonine phosphatase activity"/>
    <property type="evidence" value="ECO:0007669"/>
    <property type="project" value="InterPro"/>
</dbReference>
<keyword evidence="2" id="KW-1185">Reference proteome</keyword>
<evidence type="ECO:0000313" key="1">
    <source>
        <dbReference type="EMBL" id="GIY36044.1"/>
    </source>
</evidence>
<name>A0AAV4SRW1_CAEEX</name>
<sequence length="326" mass="38623">MCMKLYWEMMSPKTVQKDLPEISFNYWDIYFTDDLHREEKSKADVNLSADESSEIDRKISSYEEIYSKLDEVYPRLWIGDFSSLKTSRKIQNIKYRIILDDCEKCITNRHDGCSLLRPRPYIYRPPCYTTEKNLHCMGIEAVDDTTFPIYEHFRAACDYIEKSLSSSTKANVAVVSRRGRGDYAKRAIRPNLGFMIQLIQLDRKLHHERRRSDNRRMKNVFPIRRKILFDNYWIRDEPAKPKSTKSFTYLDDRMANPDRRLGVNTNLLHHSPFSAPGPHFCKDVENSIMETHFKEMLPFYKLDIASTRCEYKYPIEGRRILASFSC</sequence>
<dbReference type="EMBL" id="BPLR01010004">
    <property type="protein sequence ID" value="GIY36044.1"/>
    <property type="molecule type" value="Genomic_DNA"/>
</dbReference>
<dbReference type="InterPro" id="IPR029021">
    <property type="entry name" value="Prot-tyrosine_phosphatase-like"/>
</dbReference>
<dbReference type="GO" id="GO:0043409">
    <property type="term" value="P:negative regulation of MAPK cascade"/>
    <property type="evidence" value="ECO:0007669"/>
    <property type="project" value="TreeGrafter"/>
</dbReference>
<dbReference type="PANTHER" id="PTHR45682:SF1">
    <property type="entry name" value="DUAL SPECIFICITY PROTEIN PHOSPHATASE 3"/>
    <property type="match status" value="1"/>
</dbReference>
<dbReference type="GO" id="GO:0005737">
    <property type="term" value="C:cytoplasm"/>
    <property type="evidence" value="ECO:0007669"/>
    <property type="project" value="TreeGrafter"/>
</dbReference>
<comment type="caution">
    <text evidence="1">The sequence shown here is derived from an EMBL/GenBank/DDBJ whole genome shotgun (WGS) entry which is preliminary data.</text>
</comment>
<gene>
    <name evidence="1" type="primary">dupd1</name>
    <name evidence="1" type="ORF">CEXT_39861</name>
</gene>
<dbReference type="PANTHER" id="PTHR45682">
    <property type="entry name" value="AGAP008228-PA"/>
    <property type="match status" value="1"/>
</dbReference>
<protein>
    <submittedName>
        <fullName evidence="1">Dual specificity phosphatase DUPD1</fullName>
    </submittedName>
</protein>
<reference evidence="1 2" key="1">
    <citation type="submission" date="2021-06" db="EMBL/GenBank/DDBJ databases">
        <title>Caerostris extrusa draft genome.</title>
        <authorList>
            <person name="Kono N."/>
            <person name="Arakawa K."/>
        </authorList>
    </citation>
    <scope>NUCLEOTIDE SEQUENCE [LARGE SCALE GENOMIC DNA]</scope>
</reference>